<dbReference type="RefSeq" id="WP_141517283.1">
    <property type="nucleotide sequence ID" value="NZ_VICE01000023.1"/>
</dbReference>
<dbReference type="Proteomes" id="UP000318212">
    <property type="component" value="Unassembled WGS sequence"/>
</dbReference>
<evidence type="ECO:0000313" key="3">
    <source>
        <dbReference type="Proteomes" id="UP000318212"/>
    </source>
</evidence>
<evidence type="ECO:0000256" key="1">
    <source>
        <dbReference type="SAM" id="SignalP"/>
    </source>
</evidence>
<dbReference type="EMBL" id="VICE01000023">
    <property type="protein sequence ID" value="TQD50957.1"/>
    <property type="molecule type" value="Genomic_DNA"/>
</dbReference>
<dbReference type="AlphaFoldDB" id="A0A508AN99"/>
<feature type="signal peptide" evidence="1">
    <location>
        <begin position="1"/>
        <end position="29"/>
    </location>
</feature>
<protein>
    <submittedName>
        <fullName evidence="2">Uncharacterized protein</fullName>
    </submittedName>
</protein>
<proteinExistence type="predicted"/>
<feature type="chain" id="PRO_5021503472" evidence="1">
    <location>
        <begin position="30"/>
        <end position="156"/>
    </location>
</feature>
<comment type="caution">
    <text evidence="2">The sequence shown here is derived from an EMBL/GenBank/DDBJ whole genome shotgun (WGS) entry which is preliminary data.</text>
</comment>
<accession>A0A508AN99</accession>
<sequence>MTILPRWLIPSALAAGLGIASLLPAPARASDDLVRVLVDIADVVYHSGQPYYRHGNYGRYDRVIVVRDPRGYRRYYRDVPRYMYRPGPPQRVVYRYPAVRYDRKCNPHGKCKVHYYDPRHDDRRYRDRHDRRYDRRYDVGYRYRDDDRGHRHHRGR</sequence>
<reference evidence="2 3" key="1">
    <citation type="submission" date="2019-06" db="EMBL/GenBank/DDBJ databases">
        <title>Lysobacter alkalisoli sp. nov. isolated from saline soil.</title>
        <authorList>
            <person name="Sun J.-Q."/>
            <person name="Xu L."/>
        </authorList>
    </citation>
    <scope>NUCLEOTIDE SEQUENCE [LARGE SCALE GENOMIC DNA]</scope>
    <source>
        <strain evidence="2 3">JCM 31130</strain>
    </source>
</reference>
<evidence type="ECO:0000313" key="2">
    <source>
        <dbReference type="EMBL" id="TQD50957.1"/>
    </source>
</evidence>
<name>A0A508AN99_9GAMM</name>
<keyword evidence="3" id="KW-1185">Reference proteome</keyword>
<organism evidence="2 3">
    <name type="scientific">Marilutibacter aestuarii</name>
    <dbReference type="NCBI Taxonomy" id="1706195"/>
    <lineage>
        <taxon>Bacteria</taxon>
        <taxon>Pseudomonadati</taxon>
        <taxon>Pseudomonadota</taxon>
        <taxon>Gammaproteobacteria</taxon>
        <taxon>Lysobacterales</taxon>
        <taxon>Lysobacteraceae</taxon>
        <taxon>Marilutibacter</taxon>
    </lineage>
</organism>
<gene>
    <name evidence="2" type="ORF">FKV25_02860</name>
</gene>
<keyword evidence="1" id="KW-0732">Signal</keyword>
<dbReference type="OrthoDB" id="6058241at2"/>